<proteinExistence type="predicted"/>
<dbReference type="AlphaFoldDB" id="A0A2I0IPK9"/>
<organism evidence="1 2">
    <name type="scientific">Punica granatum</name>
    <name type="common">Pomegranate</name>
    <dbReference type="NCBI Taxonomy" id="22663"/>
    <lineage>
        <taxon>Eukaryota</taxon>
        <taxon>Viridiplantae</taxon>
        <taxon>Streptophyta</taxon>
        <taxon>Embryophyta</taxon>
        <taxon>Tracheophyta</taxon>
        <taxon>Spermatophyta</taxon>
        <taxon>Magnoliopsida</taxon>
        <taxon>eudicotyledons</taxon>
        <taxon>Gunneridae</taxon>
        <taxon>Pentapetalae</taxon>
        <taxon>rosids</taxon>
        <taxon>malvids</taxon>
        <taxon>Myrtales</taxon>
        <taxon>Lythraceae</taxon>
        <taxon>Punica</taxon>
    </lineage>
</organism>
<evidence type="ECO:0000313" key="2">
    <source>
        <dbReference type="Proteomes" id="UP000233551"/>
    </source>
</evidence>
<keyword evidence="2" id="KW-1185">Reference proteome</keyword>
<accession>A0A2I0IPK9</accession>
<sequence>MVVDWDPSYGYREVINLLACNQPMLRRGRGRKRALLQRVDLEDVIVVIAGMMMRIRRRGLGVGVMMMKMMRKRNPRYIIIRQVELEGIRTSSRSSDGVKLYLLLLLLLLPPAAA</sequence>
<dbReference type="Proteomes" id="UP000233551">
    <property type="component" value="Unassembled WGS sequence"/>
</dbReference>
<name>A0A2I0IPK9_PUNGR</name>
<evidence type="ECO:0000313" key="1">
    <source>
        <dbReference type="EMBL" id="PKI45366.1"/>
    </source>
</evidence>
<reference evidence="1 2" key="1">
    <citation type="submission" date="2017-11" db="EMBL/GenBank/DDBJ databases">
        <title>De-novo sequencing of pomegranate (Punica granatum L.) genome.</title>
        <authorList>
            <person name="Akparov Z."/>
            <person name="Amiraslanov A."/>
            <person name="Hajiyeva S."/>
            <person name="Abbasov M."/>
            <person name="Kaur K."/>
            <person name="Hamwieh A."/>
            <person name="Solovyev V."/>
            <person name="Salamov A."/>
            <person name="Braich B."/>
            <person name="Kosarev P."/>
            <person name="Mahmoud A."/>
            <person name="Hajiyev E."/>
            <person name="Babayeva S."/>
            <person name="Izzatullayeva V."/>
            <person name="Mammadov A."/>
            <person name="Mammadov A."/>
            <person name="Sharifova S."/>
            <person name="Ojaghi J."/>
            <person name="Eynullazada K."/>
            <person name="Bayramov B."/>
            <person name="Abdulazimova A."/>
            <person name="Shahmuradov I."/>
        </authorList>
    </citation>
    <scope>NUCLEOTIDE SEQUENCE [LARGE SCALE GENOMIC DNA]</scope>
    <source>
        <strain evidence="2">cv. AG2017</strain>
        <tissue evidence="1">Leaf</tissue>
    </source>
</reference>
<gene>
    <name evidence="1" type="ORF">CRG98_034170</name>
</gene>
<dbReference type="EMBL" id="PGOL01002722">
    <property type="protein sequence ID" value="PKI45366.1"/>
    <property type="molecule type" value="Genomic_DNA"/>
</dbReference>
<comment type="caution">
    <text evidence="1">The sequence shown here is derived from an EMBL/GenBank/DDBJ whole genome shotgun (WGS) entry which is preliminary data.</text>
</comment>
<protein>
    <submittedName>
        <fullName evidence="1">Uncharacterized protein</fullName>
    </submittedName>
</protein>